<sequence>MEILSKTENGVESIVSSKNRYAKALNCDIEELSVSEVIDLIQDNPRILKSPILIDDKRLQVGYKEDDIRAFLPRSIRNIENTEARLRAAL</sequence>
<dbReference type="Pfam" id="PF03960">
    <property type="entry name" value="ArsC"/>
    <property type="match status" value="1"/>
</dbReference>
<evidence type="ECO:0000313" key="2">
    <source>
        <dbReference type="EMBL" id="EGJ26398.1"/>
    </source>
</evidence>
<dbReference type="Proteomes" id="UP000005356">
    <property type="component" value="Unassembled WGS sequence"/>
</dbReference>
<name>A0ABP2KX35_STRPO</name>
<dbReference type="PANTHER" id="PTHR30041">
    <property type="entry name" value="ARSENATE REDUCTASE"/>
    <property type="match status" value="1"/>
</dbReference>
<evidence type="ECO:0000313" key="3">
    <source>
        <dbReference type="Proteomes" id="UP000005356"/>
    </source>
</evidence>
<dbReference type="SUPFAM" id="SSF52833">
    <property type="entry name" value="Thioredoxin-like"/>
    <property type="match status" value="1"/>
</dbReference>
<dbReference type="InterPro" id="IPR036249">
    <property type="entry name" value="Thioredoxin-like_sf"/>
</dbReference>
<dbReference type="PROSITE" id="PS51353">
    <property type="entry name" value="ARSC"/>
    <property type="match status" value="1"/>
</dbReference>
<comment type="caution">
    <text evidence="2">The sequence shown here is derived from an EMBL/GenBank/DDBJ whole genome shotgun (WGS) entry which is preliminary data.</text>
</comment>
<dbReference type="PANTHER" id="PTHR30041:SF7">
    <property type="entry name" value="GLOBAL TRANSCRIPTIONAL REGULATOR SPX"/>
    <property type="match status" value="1"/>
</dbReference>
<organism evidence="2 3">
    <name type="scientific">Streptococcus porcinus str. Jelinkova 176</name>
    <dbReference type="NCBI Taxonomy" id="873448"/>
    <lineage>
        <taxon>Bacteria</taxon>
        <taxon>Bacillati</taxon>
        <taxon>Bacillota</taxon>
        <taxon>Bacilli</taxon>
        <taxon>Lactobacillales</taxon>
        <taxon>Streptococcaceae</taxon>
        <taxon>Streptococcus</taxon>
    </lineage>
</organism>
<accession>A0ABP2KX35</accession>
<protein>
    <submittedName>
        <fullName evidence="2">Transcriptional regulator Spx</fullName>
    </submittedName>
</protein>
<evidence type="ECO:0000256" key="1">
    <source>
        <dbReference type="PROSITE-ProRule" id="PRU01282"/>
    </source>
</evidence>
<keyword evidence="3" id="KW-1185">Reference proteome</keyword>
<reference evidence="2 3" key="1">
    <citation type="journal article" date="2014" name="Int. J. Syst. Evol. Microbiol.">
        <title>Phylogenomics and the dynamic genome evolution of the genus Streptococcus.</title>
        <authorList>
            <consortium name="The Broad Institute Genome Sequencing Platform"/>
            <person name="Richards V.P."/>
            <person name="Palmer S.R."/>
            <person name="Pavinski Bitar P.D."/>
            <person name="Qin X."/>
            <person name="Weinstock G.M."/>
            <person name="Highlander S.K."/>
            <person name="Town C.D."/>
            <person name="Burne R.A."/>
            <person name="Stanhope M.J."/>
        </authorList>
    </citation>
    <scope>NUCLEOTIDE SEQUENCE [LARGE SCALE GENOMIC DNA]</scope>
    <source>
        <strain evidence="2 3">Jelinkova 176</strain>
    </source>
</reference>
<dbReference type="EMBL" id="AEUU02000001">
    <property type="protein sequence ID" value="EGJ26398.1"/>
    <property type="molecule type" value="Genomic_DNA"/>
</dbReference>
<proteinExistence type="inferred from homology"/>
<dbReference type="NCBIfam" id="NF009885">
    <property type="entry name" value="PRK13344.1"/>
    <property type="match status" value="1"/>
</dbReference>
<gene>
    <name evidence="2" type="primary">spxA_2</name>
    <name evidence="2" type="ORF">STRPO_1324</name>
</gene>
<dbReference type="Gene3D" id="3.40.30.10">
    <property type="entry name" value="Glutaredoxin"/>
    <property type="match status" value="1"/>
</dbReference>
<comment type="similarity">
    <text evidence="1">Belongs to the ArsC family.</text>
</comment>
<dbReference type="InterPro" id="IPR006660">
    <property type="entry name" value="Arsenate_reductase-like"/>
</dbReference>